<feature type="compositionally biased region" description="Polar residues" evidence="3">
    <location>
        <begin position="157"/>
        <end position="170"/>
    </location>
</feature>
<feature type="compositionally biased region" description="Basic and acidic residues" evidence="3">
    <location>
        <begin position="613"/>
        <end position="624"/>
    </location>
</feature>
<gene>
    <name evidence="6 7" type="primary">LOC104770416</name>
</gene>
<feature type="region of interest" description="Disordered" evidence="3">
    <location>
        <begin position="565"/>
        <end position="624"/>
    </location>
</feature>
<reference evidence="6 7" key="3">
    <citation type="submission" date="2025-05" db="UniProtKB">
        <authorList>
            <consortium name="RefSeq"/>
        </authorList>
    </citation>
    <scope>IDENTIFICATION</scope>
    <source>
        <tissue evidence="6 7">Leaf</tissue>
    </source>
</reference>
<feature type="compositionally biased region" description="Basic and acidic residues" evidence="3">
    <location>
        <begin position="39"/>
        <end position="48"/>
    </location>
</feature>
<feature type="compositionally biased region" description="Basic and acidic residues" evidence="3">
    <location>
        <begin position="210"/>
        <end position="234"/>
    </location>
</feature>
<dbReference type="InterPro" id="IPR000270">
    <property type="entry name" value="PB1_dom"/>
</dbReference>
<dbReference type="SUPFAM" id="SSF48452">
    <property type="entry name" value="TPR-like"/>
    <property type="match status" value="1"/>
</dbReference>
<feature type="compositionally biased region" description="Basic and acidic residues" evidence="3">
    <location>
        <begin position="594"/>
        <end position="604"/>
    </location>
</feature>
<evidence type="ECO:0000256" key="3">
    <source>
        <dbReference type="SAM" id="MobiDB-lite"/>
    </source>
</evidence>
<dbReference type="Proteomes" id="UP000694864">
    <property type="component" value="Chromosome 20"/>
</dbReference>
<dbReference type="Gene3D" id="1.25.40.10">
    <property type="entry name" value="Tetratricopeptide repeat domain"/>
    <property type="match status" value="1"/>
</dbReference>
<sequence>MEKQNGEKSVDADETSQSQLVDDDDSKVETFDCALKAMEKHNDEKSADAAETSQSQLLDDDDSKVGTFDSVLKAMDKQDEEKSIDVAETSQSQSVDDDDSKVEVFDCVSKAMDKQNEEKTADAAETAETSQSQSVDDDSKADTFDCISKAMEKPNKESSTNAAETSQSQPVDDDSKVETSDSVLKAMEKQNEESSTNAAETSQSQLVVDDDSKIDTFDCISKAKEKQDEEKCTDAAETSQSQSVDDDDSKADTSDFVLQSTEKQNEELSTDVAETSQSQSVDDDLKVETFDCVSKAMENQNEEKTADAAETSQSQSVDDDSKVGTFDCVSKAMEKQNEEKTADAAGTSQSQSVDDNDSKVDTFACLLKSMEKQIEEKSTDAAETSHSQLVDDGSKVETFDFVLKAQGLKEAGNKLFQKRDYYGAMFKYGEAIKILPKDHVEVSHVRANMASCYMQLEPGEFAKAIHECDLALSVTPDYSKALLKRARCYEALNKLDLALKDVCMVSKLDPKNPMASEISDKLKRTLEGKGLTVKDSVIELPPDYVEPVEASPALWAKLRKARVKKPKKSNQVQEKSEGDNVETKQKNNNNLAADKGKEKIIDKQNKKKVKGKQQSEKRSDTSKEQEKVIIEEKLLEISGENVNMAVKFVYSDDIRLAKVPINCTLLQLREVVHERFPGLRAVHIKYKDQEGDLVTITTDEELRMSEVSARSLNTMRFYVVEVSPEQDPFFGRLVEMKKLKISADSFKTKVNGKGGCKVEDWMIEFARLFKIQAGVVSDTCLNLQELGMKLNSEAMEEVVTSDAAQGPFDKAAQQFQEVAARSLLKLGNVHLSGARKRLSLLRGVSGESGSEQLKTAYECVQREHTKAKEKYKEAMKIKSDLFEVFLAVGLQQFEEARLSWYYVLVSQLDLKTWPYSDVVQFYQCAESNIKISMEVLKNLETKPGSSTQDNPENEAGRLKLKSMVDVLLCTILYERSIMEYKLDQPIWRESLEAAMEKFELAGTCRDDVVAIISEDYVAGNTLRDLRFHLEEILHIFNEIDEAEQWRNGISSDQLEDILNRRTANIFHMSNTGIQRG</sequence>
<dbReference type="RefSeq" id="XP_010493141.1">
    <property type="nucleotide sequence ID" value="XM_010494839.2"/>
</dbReference>
<dbReference type="InterPro" id="IPR053793">
    <property type="entry name" value="PB1-like"/>
</dbReference>
<dbReference type="CDD" id="cd05992">
    <property type="entry name" value="PB1"/>
    <property type="match status" value="1"/>
</dbReference>
<accession>A0ABM0XZA4</accession>
<dbReference type="PANTHER" id="PTHR46183:SF16">
    <property type="entry name" value="PROTEIN PHOX3"/>
    <property type="match status" value="1"/>
</dbReference>
<dbReference type="Gene3D" id="3.10.20.90">
    <property type="entry name" value="Phosphatidylinositol 3-kinase Catalytic Subunit, Chain A, domain 1"/>
    <property type="match status" value="1"/>
</dbReference>
<dbReference type="SMART" id="SM00666">
    <property type="entry name" value="PB1"/>
    <property type="match status" value="1"/>
</dbReference>
<dbReference type="GeneID" id="104770416"/>
<feature type="compositionally biased region" description="Basic and acidic residues" evidence="3">
    <location>
        <begin position="111"/>
        <end position="122"/>
    </location>
</feature>
<evidence type="ECO:0000256" key="2">
    <source>
        <dbReference type="ARBA" id="ARBA00022803"/>
    </source>
</evidence>
<evidence type="ECO:0000313" key="6">
    <source>
        <dbReference type="RefSeq" id="XP_010493141.1"/>
    </source>
</evidence>
<feature type="region of interest" description="Disordered" evidence="3">
    <location>
        <begin position="1"/>
        <end position="27"/>
    </location>
</feature>
<feature type="compositionally biased region" description="Basic and acidic residues" evidence="3">
    <location>
        <begin position="74"/>
        <end position="85"/>
    </location>
</feature>
<feature type="domain" description="PB1" evidence="4">
    <location>
        <begin position="643"/>
        <end position="722"/>
    </location>
</feature>
<reference evidence="5" key="1">
    <citation type="journal article" date="1997" name="Nucleic Acids Res.">
        <title>tRNAscan-SE: a program for improved detection of transfer RNA genes in genomic sequence.</title>
        <authorList>
            <person name="Lowe T.M."/>
            <person name="Eddy S.R."/>
        </authorList>
    </citation>
    <scope>NUCLEOTIDE SEQUENCE [LARGE SCALE GENOMIC DNA]</scope>
    <source>
        <strain evidence="5">r\DH55</strain>
    </source>
</reference>
<dbReference type="InterPro" id="IPR044517">
    <property type="entry name" value="PHOX1-4"/>
</dbReference>
<dbReference type="SUPFAM" id="SSF54277">
    <property type="entry name" value="CAD &amp; PB1 domains"/>
    <property type="match status" value="1"/>
</dbReference>
<evidence type="ECO:0000313" key="7">
    <source>
        <dbReference type="RefSeq" id="XP_019097327.1"/>
    </source>
</evidence>
<dbReference type="RefSeq" id="XP_019097327.1">
    <property type="nucleotide sequence ID" value="XM_019241782.1"/>
</dbReference>
<proteinExistence type="predicted"/>
<feature type="compositionally biased region" description="Basic and acidic residues" evidence="3">
    <location>
        <begin position="332"/>
        <end position="342"/>
    </location>
</feature>
<dbReference type="SMART" id="SM00028">
    <property type="entry name" value="TPR"/>
    <property type="match status" value="3"/>
</dbReference>
<dbReference type="Pfam" id="PF00564">
    <property type="entry name" value="PB1"/>
    <property type="match status" value="1"/>
</dbReference>
<feature type="region of interest" description="Disordered" evidence="3">
    <location>
        <begin position="39"/>
        <end position="356"/>
    </location>
</feature>
<feature type="compositionally biased region" description="Polar residues" evidence="3">
    <location>
        <begin position="193"/>
        <end position="206"/>
    </location>
</feature>
<protein>
    <submittedName>
        <fullName evidence="6">Uncharacterized protein LOC104770416 isoform X1</fullName>
    </submittedName>
    <submittedName>
        <fullName evidence="7">Uncharacterized protein LOC104770416 isoform X2</fullName>
    </submittedName>
</protein>
<keyword evidence="5" id="KW-1185">Reference proteome</keyword>
<evidence type="ECO:0000313" key="5">
    <source>
        <dbReference type="Proteomes" id="UP000694864"/>
    </source>
</evidence>
<dbReference type="PANTHER" id="PTHR46183">
    <property type="entry name" value="PROTEIN CLMP1"/>
    <property type="match status" value="1"/>
</dbReference>
<name>A0ABM0XZA4_CAMSA</name>
<feature type="compositionally biased region" description="Basic and acidic residues" evidence="3">
    <location>
        <begin position="1"/>
        <end position="11"/>
    </location>
</feature>
<evidence type="ECO:0000259" key="4">
    <source>
        <dbReference type="PROSITE" id="PS51745"/>
    </source>
</evidence>
<feature type="compositionally biased region" description="Basic and acidic residues" evidence="3">
    <location>
        <begin position="574"/>
        <end position="585"/>
    </location>
</feature>
<keyword evidence="2" id="KW-0802">TPR repeat</keyword>
<dbReference type="InterPro" id="IPR011990">
    <property type="entry name" value="TPR-like_helical_dom_sf"/>
</dbReference>
<reference evidence="5" key="2">
    <citation type="journal article" date="2014" name="Nat. Commun.">
        <title>The emerging biofuel crop Camelina sativa retains a highly undifferentiated hexaploid genome structure.</title>
        <authorList>
            <person name="Kagale S."/>
            <person name="Koh C."/>
            <person name="Nixon J."/>
            <person name="Bollina V."/>
            <person name="Clarke W.E."/>
            <person name="Tuteja R."/>
            <person name="Spillane C."/>
            <person name="Robinson S.J."/>
            <person name="Links M.G."/>
            <person name="Clarke C."/>
            <person name="Higgins E.E."/>
            <person name="Huebert T."/>
            <person name="Sharpe A.G."/>
            <person name="Parkin I.A."/>
        </authorList>
    </citation>
    <scope>NUCLEOTIDE SEQUENCE [LARGE SCALE GENOMIC DNA]</scope>
    <source>
        <strain evidence="5">r\DH55</strain>
    </source>
</reference>
<keyword evidence="1" id="KW-0677">Repeat</keyword>
<organism evidence="5 6">
    <name type="scientific">Camelina sativa</name>
    <name type="common">False flax</name>
    <name type="synonym">Myagrum sativum</name>
    <dbReference type="NCBI Taxonomy" id="90675"/>
    <lineage>
        <taxon>Eukaryota</taxon>
        <taxon>Viridiplantae</taxon>
        <taxon>Streptophyta</taxon>
        <taxon>Embryophyta</taxon>
        <taxon>Tracheophyta</taxon>
        <taxon>Spermatophyta</taxon>
        <taxon>Magnoliopsida</taxon>
        <taxon>eudicotyledons</taxon>
        <taxon>Gunneridae</taxon>
        <taxon>Pentapetalae</taxon>
        <taxon>rosids</taxon>
        <taxon>malvids</taxon>
        <taxon>Brassicales</taxon>
        <taxon>Brassicaceae</taxon>
        <taxon>Camelineae</taxon>
        <taxon>Camelina</taxon>
    </lineage>
</organism>
<dbReference type="InterPro" id="IPR019734">
    <property type="entry name" value="TPR_rpt"/>
</dbReference>
<evidence type="ECO:0000256" key="1">
    <source>
        <dbReference type="ARBA" id="ARBA00022737"/>
    </source>
</evidence>
<dbReference type="PROSITE" id="PS51745">
    <property type="entry name" value="PB1"/>
    <property type="match status" value="1"/>
</dbReference>